<evidence type="ECO:0000259" key="5">
    <source>
        <dbReference type="Pfam" id="PF13847"/>
    </source>
</evidence>
<dbReference type="GO" id="GO:0016279">
    <property type="term" value="F:protein-lysine N-methyltransferase activity"/>
    <property type="evidence" value="ECO:0007669"/>
    <property type="project" value="InterPro"/>
</dbReference>
<name>A0A4Z0C0Z8_9BURK</name>
<keyword evidence="7" id="KW-1185">Reference proteome</keyword>
<comment type="caution">
    <text evidence="6">The sequence shown here is derived from an EMBL/GenBank/DDBJ whole genome shotgun (WGS) entry which is preliminary data.</text>
</comment>
<dbReference type="InterPro" id="IPR029063">
    <property type="entry name" value="SAM-dependent_MTases_sf"/>
</dbReference>
<dbReference type="AlphaFoldDB" id="A0A4Z0C0Z8"/>
<dbReference type="OrthoDB" id="281208at2"/>
<dbReference type="Proteomes" id="UP000297564">
    <property type="component" value="Unassembled WGS sequence"/>
</dbReference>
<dbReference type="CDD" id="cd02440">
    <property type="entry name" value="AdoMet_MTases"/>
    <property type="match status" value="1"/>
</dbReference>
<dbReference type="InterPro" id="IPR026170">
    <property type="entry name" value="FAM173A/B"/>
</dbReference>
<evidence type="ECO:0000256" key="3">
    <source>
        <dbReference type="ARBA" id="ARBA00022691"/>
    </source>
</evidence>
<reference evidence="6 7" key="1">
    <citation type="submission" date="2019-03" db="EMBL/GenBank/DDBJ databases">
        <title>Ramlibacter rhizophilus CCTCC AB2015357, whole genome shotgun sequence.</title>
        <authorList>
            <person name="Zhang X."/>
            <person name="Feng G."/>
            <person name="Zhu H."/>
        </authorList>
    </citation>
    <scope>NUCLEOTIDE SEQUENCE [LARGE SCALE GENOMIC DNA]</scope>
    <source>
        <strain evidence="6 7">CCTCC AB2015357</strain>
    </source>
</reference>
<dbReference type="Pfam" id="PF13847">
    <property type="entry name" value="Methyltransf_31"/>
    <property type="match status" value="1"/>
</dbReference>
<dbReference type="PANTHER" id="PTHR13610:SF11">
    <property type="entry name" value="METHYLTRANSFERASE DOMAIN-CONTAINING PROTEIN"/>
    <property type="match status" value="1"/>
</dbReference>
<dbReference type="SUPFAM" id="SSF53335">
    <property type="entry name" value="S-adenosyl-L-methionine-dependent methyltransferases"/>
    <property type="match status" value="1"/>
</dbReference>
<organism evidence="6 7">
    <name type="scientific">Ramlibacter rhizophilus</name>
    <dbReference type="NCBI Taxonomy" id="1781167"/>
    <lineage>
        <taxon>Bacteria</taxon>
        <taxon>Pseudomonadati</taxon>
        <taxon>Pseudomonadota</taxon>
        <taxon>Betaproteobacteria</taxon>
        <taxon>Burkholderiales</taxon>
        <taxon>Comamonadaceae</taxon>
        <taxon>Ramlibacter</taxon>
    </lineage>
</organism>
<keyword evidence="4" id="KW-0732">Signal</keyword>
<evidence type="ECO:0000313" key="7">
    <source>
        <dbReference type="Proteomes" id="UP000297564"/>
    </source>
</evidence>
<dbReference type="RefSeq" id="WP_135283774.1">
    <property type="nucleotide sequence ID" value="NZ_SMLL01000001.1"/>
</dbReference>
<dbReference type="PANTHER" id="PTHR13610">
    <property type="entry name" value="METHYLTRANSFERASE DOMAIN-CONTAINING PROTEIN"/>
    <property type="match status" value="1"/>
</dbReference>
<keyword evidence="1 6" id="KW-0489">Methyltransferase</keyword>
<feature type="signal peptide" evidence="4">
    <location>
        <begin position="1"/>
        <end position="24"/>
    </location>
</feature>
<keyword evidence="2 6" id="KW-0808">Transferase</keyword>
<protein>
    <submittedName>
        <fullName evidence="6">Class I SAM-dependent methyltransferase</fullName>
    </submittedName>
</protein>
<dbReference type="GO" id="GO:0032259">
    <property type="term" value="P:methylation"/>
    <property type="evidence" value="ECO:0007669"/>
    <property type="project" value="UniProtKB-KW"/>
</dbReference>
<feature type="chain" id="PRO_5021220144" evidence="4">
    <location>
        <begin position="25"/>
        <end position="273"/>
    </location>
</feature>
<sequence length="273" mass="28746">MSLASPSPRALLLAAACLSGAAGAQSFDEVPFVTSADNVTLEMLRIAGVGSKDHVIDLGSGDGRIVITAASRFGATGLGVEIVPELVEKSRRAAQQAGVAGKVDFRIQDLFKTDLSPATVVTMYLLPDVNLQLRPALLKLAPGTRIVSHDWDMGDWLPDQTTVLPVPDKTVGLEKSSKVHLWVVPARVEGLWCGTGAATDTRLKLAQQHQVVQGTLTHGPRSQLVTGRLEGARLQGPDLGLEATGGELRITRAVEALGLPAGTSLRRAAGERC</sequence>
<dbReference type="Gene3D" id="3.40.50.150">
    <property type="entry name" value="Vaccinia Virus protein VP39"/>
    <property type="match status" value="1"/>
</dbReference>
<evidence type="ECO:0000256" key="1">
    <source>
        <dbReference type="ARBA" id="ARBA00022603"/>
    </source>
</evidence>
<feature type="domain" description="Methyltransferase" evidence="5">
    <location>
        <begin position="51"/>
        <end position="160"/>
    </location>
</feature>
<evidence type="ECO:0000313" key="6">
    <source>
        <dbReference type="EMBL" id="TFZ04891.1"/>
    </source>
</evidence>
<dbReference type="InterPro" id="IPR025714">
    <property type="entry name" value="Methyltranfer_dom"/>
</dbReference>
<dbReference type="EMBL" id="SMLL01000001">
    <property type="protein sequence ID" value="TFZ04891.1"/>
    <property type="molecule type" value="Genomic_DNA"/>
</dbReference>
<keyword evidence="3" id="KW-0949">S-adenosyl-L-methionine</keyword>
<evidence type="ECO:0000256" key="2">
    <source>
        <dbReference type="ARBA" id="ARBA00022679"/>
    </source>
</evidence>
<proteinExistence type="predicted"/>
<evidence type="ECO:0000256" key="4">
    <source>
        <dbReference type="SAM" id="SignalP"/>
    </source>
</evidence>
<accession>A0A4Z0C0Z8</accession>
<gene>
    <name evidence="6" type="ORF">EZ242_03855</name>
</gene>